<evidence type="ECO:0000313" key="4">
    <source>
        <dbReference type="Proteomes" id="UP000054805"/>
    </source>
</evidence>
<organism evidence="2 4">
    <name type="scientific">Trichinella pseudospiralis</name>
    <name type="common">Parasitic roundworm</name>
    <dbReference type="NCBI Taxonomy" id="6337"/>
    <lineage>
        <taxon>Eukaryota</taxon>
        <taxon>Metazoa</taxon>
        <taxon>Ecdysozoa</taxon>
        <taxon>Nematoda</taxon>
        <taxon>Enoplea</taxon>
        <taxon>Dorylaimia</taxon>
        <taxon>Trichinellida</taxon>
        <taxon>Trichinellidae</taxon>
        <taxon>Trichinella</taxon>
    </lineage>
</organism>
<reference evidence="2 4" key="1">
    <citation type="submission" date="2015-01" db="EMBL/GenBank/DDBJ databases">
        <title>Evolution of Trichinella species and genotypes.</title>
        <authorList>
            <person name="Korhonen P.K."/>
            <person name="Edoardo P."/>
            <person name="Giuseppe L.R."/>
            <person name="Gasser R.B."/>
        </authorList>
    </citation>
    <scope>NUCLEOTIDE SEQUENCE [LARGE SCALE GENOMIC DNA]</scope>
    <source>
        <strain evidence="2">ISS588</strain>
    </source>
</reference>
<name>A0A0V1GX14_TRIPS</name>
<sequence>MKQNDISRKMIFYLCGIPFLIIRHHYKDDKIVIEVCAFDLHVFCAHLMPRSYVSGSMWTFQESSPEAHCVQASQESAPRSGISSWARRRPQSRTQVLFLSITQLVFQGPENSATTIKSCTPFRL</sequence>
<evidence type="ECO:0000313" key="3">
    <source>
        <dbReference type="EMBL" id="KRZ04650.1"/>
    </source>
</evidence>
<feature type="non-terminal residue" evidence="2">
    <location>
        <position position="124"/>
    </location>
</feature>
<accession>A0A0V1GX14</accession>
<evidence type="ECO:0000313" key="2">
    <source>
        <dbReference type="EMBL" id="KRZ02888.1"/>
    </source>
</evidence>
<protein>
    <submittedName>
        <fullName evidence="2">Uncharacterized protein</fullName>
    </submittedName>
</protein>
<comment type="caution">
    <text evidence="2">The sequence shown here is derived from an EMBL/GenBank/DDBJ whole genome shotgun (WGS) entry which is preliminary data.</text>
</comment>
<gene>
    <name evidence="1" type="ORF">T4B_14479</name>
    <name evidence="3" type="ORF">T4B_344</name>
    <name evidence="2" type="ORF">T4B_7292</name>
</gene>
<dbReference type="AlphaFoldDB" id="A0A0V1GX14"/>
<proteinExistence type="predicted"/>
<dbReference type="Proteomes" id="UP000054805">
    <property type="component" value="Unassembled WGS sequence"/>
</dbReference>
<evidence type="ECO:0000313" key="1">
    <source>
        <dbReference type="EMBL" id="KRZ02508.1"/>
    </source>
</evidence>
<keyword evidence="4" id="KW-1185">Reference proteome</keyword>
<dbReference type="EMBL" id="JYDS01000568">
    <property type="protein sequence ID" value="KRZ02508.1"/>
    <property type="molecule type" value="Genomic_DNA"/>
</dbReference>
<dbReference type="EMBL" id="JYDS01000552">
    <property type="protein sequence ID" value="KRZ02888.1"/>
    <property type="molecule type" value="Genomic_DNA"/>
</dbReference>
<dbReference type="EMBL" id="JYDS01000489">
    <property type="protein sequence ID" value="KRZ04650.1"/>
    <property type="molecule type" value="Genomic_DNA"/>
</dbReference>